<feature type="domain" description="OmpA-like" evidence="6">
    <location>
        <begin position="102"/>
        <end position="219"/>
    </location>
</feature>
<keyword evidence="2 4" id="KW-0472">Membrane</keyword>
<dbReference type="InterPro" id="IPR006665">
    <property type="entry name" value="OmpA-like"/>
</dbReference>
<sequence>MKLRAPLILATAGVMAVSACATDQLGNPVPANRAQTGAILGAAAGAAYGLQRDSDSSNKGRDIVRGAAAGALVGGLAGSALDAQARALQQSVTTPGVTVVKNGNVINVNLPESILFATDSAAVSGVAVNDLYSIARNLNSYPNTRVDVIGHTDNTGSAAHNQDLSERRARAVAGILSAGGVASNRIATAGRGFTQPIASNATPQGRAQNRRVEIIIRPM</sequence>
<keyword evidence="5" id="KW-0732">Signal</keyword>
<evidence type="ECO:0000256" key="1">
    <source>
        <dbReference type="ARBA" id="ARBA00004442"/>
    </source>
</evidence>
<dbReference type="EMBL" id="CP030918">
    <property type="protein sequence ID" value="AXC49887.1"/>
    <property type="molecule type" value="Genomic_DNA"/>
</dbReference>
<dbReference type="Pfam" id="PF13441">
    <property type="entry name" value="Gly-zipper_YMGG"/>
    <property type="match status" value="1"/>
</dbReference>
<dbReference type="PRINTS" id="PR01023">
    <property type="entry name" value="NAFLGMOTY"/>
</dbReference>
<reference evidence="8" key="1">
    <citation type="submission" date="2018-07" db="EMBL/GenBank/DDBJ databases">
        <title>Genome sequencing of Paracoccus sp. SC2-6.</title>
        <authorList>
            <person name="Heo J."/>
            <person name="Kim S.-J."/>
            <person name="Kwon S.-W."/>
        </authorList>
    </citation>
    <scope>NUCLEOTIDE SEQUENCE [LARGE SCALE GENOMIC DNA]</scope>
    <source>
        <strain evidence="8">SC2-6</strain>
    </source>
</reference>
<dbReference type="AlphaFoldDB" id="A0A344PKI2"/>
<dbReference type="KEGG" id="pars:DRW48_09455"/>
<gene>
    <name evidence="7" type="ORF">DRW48_09455</name>
</gene>
<evidence type="ECO:0000256" key="4">
    <source>
        <dbReference type="PROSITE-ProRule" id="PRU00473"/>
    </source>
</evidence>
<evidence type="ECO:0000259" key="6">
    <source>
        <dbReference type="PROSITE" id="PS51123"/>
    </source>
</evidence>
<organism evidence="7 8">
    <name type="scientific">Paracoccus suum</name>
    <dbReference type="NCBI Taxonomy" id="2259340"/>
    <lineage>
        <taxon>Bacteria</taxon>
        <taxon>Pseudomonadati</taxon>
        <taxon>Pseudomonadota</taxon>
        <taxon>Alphaproteobacteria</taxon>
        <taxon>Rhodobacterales</taxon>
        <taxon>Paracoccaceae</taxon>
        <taxon>Paracoccus</taxon>
    </lineage>
</organism>
<keyword evidence="8" id="KW-1185">Reference proteome</keyword>
<dbReference type="InterPro" id="IPR006664">
    <property type="entry name" value="OMP_bac"/>
</dbReference>
<dbReference type="CDD" id="cd07185">
    <property type="entry name" value="OmpA_C-like"/>
    <property type="match status" value="1"/>
</dbReference>
<dbReference type="PROSITE" id="PS51123">
    <property type="entry name" value="OMPA_2"/>
    <property type="match status" value="1"/>
</dbReference>
<dbReference type="Gene3D" id="3.30.1330.60">
    <property type="entry name" value="OmpA-like domain"/>
    <property type="match status" value="1"/>
</dbReference>
<dbReference type="InterPro" id="IPR027367">
    <property type="entry name" value="Gly-zipper_YMGG"/>
</dbReference>
<dbReference type="InterPro" id="IPR050330">
    <property type="entry name" value="Bact_OuterMem_StrucFunc"/>
</dbReference>
<dbReference type="InterPro" id="IPR036737">
    <property type="entry name" value="OmpA-like_sf"/>
</dbReference>
<evidence type="ECO:0000313" key="7">
    <source>
        <dbReference type="EMBL" id="AXC49887.1"/>
    </source>
</evidence>
<dbReference type="SUPFAM" id="SSF103088">
    <property type="entry name" value="OmpA-like"/>
    <property type="match status" value="1"/>
</dbReference>
<dbReference type="Pfam" id="PF00691">
    <property type="entry name" value="OmpA"/>
    <property type="match status" value="1"/>
</dbReference>
<dbReference type="PANTHER" id="PTHR30329:SF21">
    <property type="entry name" value="LIPOPROTEIN YIAD-RELATED"/>
    <property type="match status" value="1"/>
</dbReference>
<dbReference type="RefSeq" id="WP_114076206.1">
    <property type="nucleotide sequence ID" value="NZ_CP030918.1"/>
</dbReference>
<feature type="chain" id="PRO_5017062868" evidence="5">
    <location>
        <begin position="22"/>
        <end position="219"/>
    </location>
</feature>
<accession>A0A344PKI2</accession>
<protein>
    <submittedName>
        <fullName evidence="7">OmpA family protein</fullName>
    </submittedName>
</protein>
<evidence type="ECO:0000256" key="2">
    <source>
        <dbReference type="ARBA" id="ARBA00023136"/>
    </source>
</evidence>
<comment type="subcellular location">
    <subcellularLocation>
        <location evidence="1">Cell outer membrane</location>
    </subcellularLocation>
</comment>
<dbReference type="OrthoDB" id="9782229at2"/>
<dbReference type="PROSITE" id="PS51257">
    <property type="entry name" value="PROKAR_LIPOPROTEIN"/>
    <property type="match status" value="1"/>
</dbReference>
<dbReference type="PANTHER" id="PTHR30329">
    <property type="entry name" value="STATOR ELEMENT OF FLAGELLAR MOTOR COMPLEX"/>
    <property type="match status" value="1"/>
</dbReference>
<evidence type="ECO:0000313" key="8">
    <source>
        <dbReference type="Proteomes" id="UP000252023"/>
    </source>
</evidence>
<keyword evidence="3" id="KW-0998">Cell outer membrane</keyword>
<dbReference type="Proteomes" id="UP000252023">
    <property type="component" value="Chromosome"/>
</dbReference>
<evidence type="ECO:0000256" key="3">
    <source>
        <dbReference type="ARBA" id="ARBA00023237"/>
    </source>
</evidence>
<dbReference type="GO" id="GO:0009279">
    <property type="term" value="C:cell outer membrane"/>
    <property type="evidence" value="ECO:0007669"/>
    <property type="project" value="UniProtKB-SubCell"/>
</dbReference>
<proteinExistence type="predicted"/>
<dbReference type="PRINTS" id="PR01021">
    <property type="entry name" value="OMPADOMAIN"/>
</dbReference>
<feature type="signal peptide" evidence="5">
    <location>
        <begin position="1"/>
        <end position="21"/>
    </location>
</feature>
<evidence type="ECO:0000256" key="5">
    <source>
        <dbReference type="SAM" id="SignalP"/>
    </source>
</evidence>
<name>A0A344PKI2_9RHOB</name>